<dbReference type="SUPFAM" id="SSF51294">
    <property type="entry name" value="Hedgehog/intein (Hint) domain"/>
    <property type="match status" value="1"/>
</dbReference>
<dbReference type="InterPro" id="IPR028992">
    <property type="entry name" value="Hedgehog/Intein_dom"/>
</dbReference>
<dbReference type="Proteomes" id="UP000191257">
    <property type="component" value="Chromosome"/>
</dbReference>
<sequence length="422" mass="46016">MPDRRRPGIGRRFQAPFGRHQPPSRPRRDDEWHRPPLAHGPATNRNEPMSTDTTIQAISLGSFAELDTDEKQMGADKAGSLVGSSFGSSTAPLANSILHLGLHDADANGSLAFGNHTVGAEYITINGTRQAVDAGVQYRGTVTYMDGTSTAGVTLRIIQDGTGQLYLLPPPTDAGRPEIEALTLKPIAAITLTAVKQNNFGALISSRYGLQSPTFLCFRHGTMILTDQGERAVETLRPGDRVMTRDHGWQAIRWIGSRRVDGSLLRAFPKMRPVRIGAGTLGPDLPRRDLYVSQQHRILVGSRIAERIFGQPEVLVAARFLTGIPGIAVDESDDGLDYFHLLFNRHEIVISEGAQTESLFTGPEALKAVSAEARAEMLALFPDLLRGDGPPVPARPIASGRQARELARRHRDRGKVMQRARA</sequence>
<evidence type="ECO:0000313" key="3">
    <source>
        <dbReference type="EMBL" id="ARC38469.2"/>
    </source>
</evidence>
<gene>
    <name evidence="3" type="ORF">A6J80_07570</name>
</gene>
<dbReference type="STRING" id="147645.A6J80_07570"/>
<dbReference type="InterPro" id="IPR036844">
    <property type="entry name" value="Hint_dom_sf"/>
</dbReference>
<feature type="region of interest" description="Disordered" evidence="1">
    <location>
        <begin position="391"/>
        <end position="422"/>
    </location>
</feature>
<dbReference type="EMBL" id="CP020442">
    <property type="protein sequence ID" value="ARC38469.2"/>
    <property type="molecule type" value="Genomic_DNA"/>
</dbReference>
<evidence type="ECO:0000259" key="2">
    <source>
        <dbReference type="Pfam" id="PF13403"/>
    </source>
</evidence>
<organism evidence="3 4">
    <name type="scientific">Paracoccus yeei</name>
    <dbReference type="NCBI Taxonomy" id="147645"/>
    <lineage>
        <taxon>Bacteria</taxon>
        <taxon>Pseudomonadati</taxon>
        <taxon>Pseudomonadota</taxon>
        <taxon>Alphaproteobacteria</taxon>
        <taxon>Rhodobacterales</taxon>
        <taxon>Paracoccaceae</taxon>
        <taxon>Paracoccus</taxon>
    </lineage>
</organism>
<feature type="region of interest" description="Disordered" evidence="1">
    <location>
        <begin position="1"/>
        <end position="50"/>
    </location>
</feature>
<proteinExistence type="predicted"/>
<feature type="compositionally biased region" description="Basic residues" evidence="1">
    <location>
        <begin position="407"/>
        <end position="422"/>
    </location>
</feature>
<dbReference type="Pfam" id="PF13403">
    <property type="entry name" value="Hint_2"/>
    <property type="match status" value="1"/>
</dbReference>
<accession>A0A1V0GXS3</accession>
<feature type="domain" description="Hedgehog/Intein (Hint)" evidence="2">
    <location>
        <begin position="217"/>
        <end position="362"/>
    </location>
</feature>
<dbReference type="Gene3D" id="2.170.16.10">
    <property type="entry name" value="Hedgehog/Intein (Hint) domain"/>
    <property type="match status" value="1"/>
</dbReference>
<keyword evidence="4" id="KW-1185">Reference proteome</keyword>
<evidence type="ECO:0000256" key="1">
    <source>
        <dbReference type="SAM" id="MobiDB-lite"/>
    </source>
</evidence>
<protein>
    <submittedName>
        <fullName evidence="3">Hemolysin</fullName>
    </submittedName>
</protein>
<reference evidence="3" key="1">
    <citation type="submission" date="2017-12" db="EMBL/GenBank/DDBJ databases">
        <title>FDA dAtabase for Regulatory Grade micrObial Sequences (FDA-ARGOS): Supporting development and validation of Infectious Disease Dx tests.</title>
        <authorList>
            <person name="Campos J."/>
            <person name="Goldberg B."/>
            <person name="Tallon L."/>
            <person name="Sadzewicz L."/>
            <person name="Sengamalay N."/>
            <person name="Ott S."/>
            <person name="Godinez A."/>
            <person name="Nagaraj S."/>
            <person name="Vyas G."/>
            <person name="Aluvathingal J."/>
            <person name="Nadendla S."/>
            <person name="Geyer C."/>
            <person name="Nandy P."/>
            <person name="Hobson J."/>
            <person name="Sichtig H."/>
        </authorList>
    </citation>
    <scope>NUCLEOTIDE SEQUENCE</scope>
    <source>
        <strain evidence="3">FDAARGOS_252</strain>
    </source>
</reference>
<dbReference type="eggNOG" id="COG2931">
    <property type="taxonomic scope" value="Bacteria"/>
</dbReference>
<dbReference type="AlphaFoldDB" id="A0A1V0GXS3"/>
<name>A0A1V0GXS3_9RHOB</name>
<evidence type="ECO:0000313" key="4">
    <source>
        <dbReference type="Proteomes" id="UP000191257"/>
    </source>
</evidence>
<dbReference type="KEGG" id="pye:A6J80_07570"/>